<dbReference type="SUPFAM" id="SSF53613">
    <property type="entry name" value="Ribokinase-like"/>
    <property type="match status" value="1"/>
</dbReference>
<comment type="similarity">
    <text evidence="7">Belongs to the carbohydrate kinase PfkB family. LacC subfamily.</text>
</comment>
<evidence type="ECO:0000256" key="6">
    <source>
        <dbReference type="ARBA" id="ARBA00047745"/>
    </source>
</evidence>
<dbReference type="InterPro" id="IPR022463">
    <property type="entry name" value="1-PFruKinase"/>
</dbReference>
<dbReference type="FunFam" id="3.40.1190.20:FF:000001">
    <property type="entry name" value="Phosphofructokinase"/>
    <property type="match status" value="1"/>
</dbReference>
<dbReference type="InterPro" id="IPR029056">
    <property type="entry name" value="Ribokinase-like"/>
</dbReference>
<dbReference type="GO" id="GO:0005524">
    <property type="term" value="F:ATP binding"/>
    <property type="evidence" value="ECO:0007669"/>
    <property type="project" value="UniProtKB-UniRule"/>
</dbReference>
<keyword evidence="5 7" id="KW-0067">ATP-binding</keyword>
<evidence type="ECO:0000256" key="4">
    <source>
        <dbReference type="ARBA" id="ARBA00022777"/>
    </source>
</evidence>
<dbReference type="InterPro" id="IPR017583">
    <property type="entry name" value="Tagatose/fructose_Pkinase"/>
</dbReference>
<dbReference type="KEGG" id="amt:Amet_0826"/>
<comment type="pathway">
    <text evidence="7">Carbohydrate metabolism; D-tagatose 6-phosphate degradation; D-glyceraldehyde 3-phosphate and glycerone phosphate from D-tagatose 6-phosphate: step 1/2.</text>
</comment>
<dbReference type="InterPro" id="IPR002173">
    <property type="entry name" value="Carboh/pur_kinase_PfkB_CS"/>
</dbReference>
<comment type="catalytic activity">
    <reaction evidence="6 8">
        <text>beta-D-fructose 1-phosphate + ATP = beta-D-fructose 1,6-bisphosphate + ADP + H(+)</text>
        <dbReference type="Rhea" id="RHEA:14213"/>
        <dbReference type="ChEBI" id="CHEBI:15378"/>
        <dbReference type="ChEBI" id="CHEBI:30616"/>
        <dbReference type="ChEBI" id="CHEBI:32966"/>
        <dbReference type="ChEBI" id="CHEBI:138881"/>
        <dbReference type="ChEBI" id="CHEBI:456216"/>
        <dbReference type="EC" id="2.7.1.56"/>
    </reaction>
</comment>
<keyword evidence="7" id="KW-0423">Lactose metabolism</keyword>
<evidence type="ECO:0000256" key="7">
    <source>
        <dbReference type="PIRNR" id="PIRNR000535"/>
    </source>
</evidence>
<dbReference type="Gene3D" id="3.40.1190.20">
    <property type="match status" value="1"/>
</dbReference>
<dbReference type="EMBL" id="CP000724">
    <property type="protein sequence ID" value="ABR47051.1"/>
    <property type="molecule type" value="Genomic_DNA"/>
</dbReference>
<comment type="function">
    <text evidence="8">Catalyzes the ATP-dependent phosphorylation of fructose-l-phosphate to fructose-l,6-bisphosphate.</text>
</comment>
<dbReference type="PIRSF" id="PIRSF000535">
    <property type="entry name" value="1PFK/6PFK/LacC"/>
    <property type="match status" value="1"/>
</dbReference>
<keyword evidence="3 7" id="KW-0547">Nucleotide-binding</keyword>
<dbReference type="Pfam" id="PF00294">
    <property type="entry name" value="PfkB"/>
    <property type="match status" value="1"/>
</dbReference>
<dbReference type="NCBIfam" id="TIGR03168">
    <property type="entry name" value="1-PFK"/>
    <property type="match status" value="1"/>
</dbReference>
<evidence type="ECO:0000256" key="5">
    <source>
        <dbReference type="ARBA" id="ARBA00022840"/>
    </source>
</evidence>
<dbReference type="AlphaFoldDB" id="A6TLI3"/>
<evidence type="ECO:0000313" key="11">
    <source>
        <dbReference type="Proteomes" id="UP000001572"/>
    </source>
</evidence>
<dbReference type="GO" id="GO:0044281">
    <property type="term" value="P:small molecule metabolic process"/>
    <property type="evidence" value="ECO:0007669"/>
    <property type="project" value="UniProtKB-ARBA"/>
</dbReference>
<dbReference type="InterPro" id="IPR011611">
    <property type="entry name" value="PfkB_dom"/>
</dbReference>
<evidence type="ECO:0000256" key="8">
    <source>
        <dbReference type="RuleBase" id="RU369061"/>
    </source>
</evidence>
<dbReference type="GO" id="GO:0008662">
    <property type="term" value="F:1-phosphofructokinase activity"/>
    <property type="evidence" value="ECO:0007669"/>
    <property type="project" value="UniProtKB-UniRule"/>
</dbReference>
<proteinExistence type="inferred from homology"/>
<reference evidence="11" key="1">
    <citation type="journal article" date="2016" name="Genome Announc.">
        <title>Complete genome sequence of Alkaliphilus metalliredigens strain QYMF, an alkaliphilic and metal-reducing bacterium isolated from borax-contaminated leachate ponds.</title>
        <authorList>
            <person name="Hwang C."/>
            <person name="Copeland A."/>
            <person name="Lucas S."/>
            <person name="Lapidus A."/>
            <person name="Barry K."/>
            <person name="Detter J.C."/>
            <person name="Glavina Del Rio T."/>
            <person name="Hammon N."/>
            <person name="Israni S."/>
            <person name="Dalin E."/>
            <person name="Tice H."/>
            <person name="Pitluck S."/>
            <person name="Chertkov O."/>
            <person name="Brettin T."/>
            <person name="Bruce D."/>
            <person name="Han C."/>
            <person name="Schmutz J."/>
            <person name="Larimer F."/>
            <person name="Land M.L."/>
            <person name="Hauser L."/>
            <person name="Kyrpides N."/>
            <person name="Mikhailova N."/>
            <person name="Ye Q."/>
            <person name="Zhou J."/>
            <person name="Richardson P."/>
            <person name="Fields M.W."/>
        </authorList>
    </citation>
    <scope>NUCLEOTIDE SEQUENCE [LARGE SCALE GENOMIC DNA]</scope>
    <source>
        <strain evidence="11">QYMF</strain>
    </source>
</reference>
<dbReference type="eggNOG" id="COG1105">
    <property type="taxonomic scope" value="Bacteria"/>
</dbReference>
<dbReference type="GO" id="GO:0005988">
    <property type="term" value="P:lactose metabolic process"/>
    <property type="evidence" value="ECO:0007669"/>
    <property type="project" value="UniProtKB-KW"/>
</dbReference>
<dbReference type="NCBIfam" id="TIGR03828">
    <property type="entry name" value="pfkB"/>
    <property type="match status" value="1"/>
</dbReference>
<feature type="domain" description="Carbohydrate kinase PfkB" evidence="9">
    <location>
        <begin position="6"/>
        <end position="292"/>
    </location>
</feature>
<gene>
    <name evidence="10" type="ordered locus">Amet_0826</name>
</gene>
<evidence type="ECO:0000259" key="9">
    <source>
        <dbReference type="Pfam" id="PF00294"/>
    </source>
</evidence>
<accession>A6TLI3</accession>
<dbReference type="STRING" id="293826.Amet_0826"/>
<dbReference type="RefSeq" id="WP_012062094.1">
    <property type="nucleotide sequence ID" value="NC_009633.1"/>
</dbReference>
<comment type="similarity">
    <text evidence="1">Belongs to the carbohydrate kinase pfkB family.</text>
</comment>
<protein>
    <recommendedName>
        <fullName evidence="7">Tagatose-6-phosphate kinase</fullName>
        <ecNumber evidence="7">2.7.1.144</ecNumber>
    </recommendedName>
</protein>
<keyword evidence="11" id="KW-1185">Reference proteome</keyword>
<evidence type="ECO:0000256" key="2">
    <source>
        <dbReference type="ARBA" id="ARBA00022679"/>
    </source>
</evidence>
<sequence>MIITVTMNPAIDRTIEIADFTVGKVNRIETSKIDVGGKGINVSKVIQELGGHSMATGFVGGATGEEIKKHLKDKGIQFKFIDVAEETRTNIKMVDSLKGIQTDFNESGAPVAEKNIVALKKCIEELCNPGDLVIIAGSTPCNVNHDIYLELTQLIKNKGGKVLLDADANYLMEGIKATPFLIKPNLEELQRAIGTTLEGVEAIAKAGKDIVKRGITHVVISMGEEGALFIREEGTIWAQGIQVPVGSTVGAGDAMVAAMAYGLEQEYDYEKLVRLSMAAGTAAVMTKGTESAAREKIIEIEKQVQLISL</sequence>
<dbReference type="EC" id="2.7.1.144" evidence="7"/>
<dbReference type="GO" id="GO:0009024">
    <property type="term" value="F:tagatose-6-phosphate kinase activity"/>
    <property type="evidence" value="ECO:0007669"/>
    <property type="project" value="UniProtKB-EC"/>
</dbReference>
<dbReference type="PROSITE" id="PS00584">
    <property type="entry name" value="PFKB_KINASES_2"/>
    <property type="match status" value="1"/>
</dbReference>
<dbReference type="HOGENOM" id="CLU_050013_0_2_9"/>
<dbReference type="GO" id="GO:0016052">
    <property type="term" value="P:carbohydrate catabolic process"/>
    <property type="evidence" value="ECO:0007669"/>
    <property type="project" value="UniProtKB-ARBA"/>
</dbReference>
<evidence type="ECO:0000256" key="1">
    <source>
        <dbReference type="ARBA" id="ARBA00005380"/>
    </source>
</evidence>
<keyword evidence="4 8" id="KW-0418">Kinase</keyword>
<name>A6TLI3_ALKMQ</name>
<dbReference type="Proteomes" id="UP000001572">
    <property type="component" value="Chromosome"/>
</dbReference>
<dbReference type="PROSITE" id="PS00583">
    <property type="entry name" value="PFKB_KINASES_1"/>
    <property type="match status" value="1"/>
</dbReference>
<evidence type="ECO:0000313" key="10">
    <source>
        <dbReference type="EMBL" id="ABR47051.1"/>
    </source>
</evidence>
<dbReference type="OrthoDB" id="9801219at2"/>
<dbReference type="UniPathway" id="UPA00704">
    <property type="reaction ID" value="UER00715"/>
</dbReference>
<dbReference type="PANTHER" id="PTHR46566:SF2">
    <property type="entry name" value="ATP-DEPENDENT 6-PHOSPHOFRUCTOKINASE ISOZYME 2"/>
    <property type="match status" value="1"/>
</dbReference>
<dbReference type="PANTHER" id="PTHR46566">
    <property type="entry name" value="1-PHOSPHOFRUCTOKINASE-RELATED"/>
    <property type="match status" value="1"/>
</dbReference>
<evidence type="ECO:0000256" key="3">
    <source>
        <dbReference type="ARBA" id="ARBA00022741"/>
    </source>
</evidence>
<organism evidence="10 11">
    <name type="scientific">Alkaliphilus metalliredigens (strain QYMF)</name>
    <dbReference type="NCBI Taxonomy" id="293826"/>
    <lineage>
        <taxon>Bacteria</taxon>
        <taxon>Bacillati</taxon>
        <taxon>Bacillota</taxon>
        <taxon>Clostridia</taxon>
        <taxon>Peptostreptococcales</taxon>
        <taxon>Natronincolaceae</taxon>
        <taxon>Alkaliphilus</taxon>
    </lineage>
</organism>
<dbReference type="GO" id="GO:2001059">
    <property type="term" value="P:D-tagatose 6-phosphate catabolic process"/>
    <property type="evidence" value="ECO:0007669"/>
    <property type="project" value="UniProtKB-UniPathway"/>
</dbReference>
<dbReference type="CDD" id="cd01164">
    <property type="entry name" value="FruK_PfkB_like"/>
    <property type="match status" value="1"/>
</dbReference>
<comment type="catalytic activity">
    <reaction evidence="7">
        <text>D-tagatofuranose 6-phosphate + ATP = D-tagatofuranose 1,6-bisphosphate + ADP + H(+)</text>
        <dbReference type="Rhea" id="RHEA:12420"/>
        <dbReference type="ChEBI" id="CHEBI:15378"/>
        <dbReference type="ChEBI" id="CHEBI:30616"/>
        <dbReference type="ChEBI" id="CHEBI:58694"/>
        <dbReference type="ChEBI" id="CHEBI:58695"/>
        <dbReference type="ChEBI" id="CHEBI:456216"/>
        <dbReference type="EC" id="2.7.1.144"/>
    </reaction>
</comment>
<dbReference type="GO" id="GO:0005829">
    <property type="term" value="C:cytosol"/>
    <property type="evidence" value="ECO:0007669"/>
    <property type="project" value="TreeGrafter"/>
</dbReference>
<keyword evidence="2 7" id="KW-0808">Transferase</keyword>